<evidence type="ECO:0000256" key="3">
    <source>
        <dbReference type="ARBA" id="ARBA00005046"/>
    </source>
</evidence>
<keyword evidence="16" id="KW-1185">Reference proteome</keyword>
<dbReference type="InterPro" id="IPR005110">
    <property type="entry name" value="MoeA_linker/N"/>
</dbReference>
<dbReference type="InterPro" id="IPR036688">
    <property type="entry name" value="MoeA_C_domain_IV_sf"/>
</dbReference>
<keyword evidence="7 13" id="KW-0500">Molybdenum</keyword>
<keyword evidence="9 13" id="KW-0479">Metal-binding</keyword>
<dbReference type="GO" id="GO:0005829">
    <property type="term" value="C:cytosol"/>
    <property type="evidence" value="ECO:0007669"/>
    <property type="project" value="TreeGrafter"/>
</dbReference>
<dbReference type="Pfam" id="PF00994">
    <property type="entry name" value="MoCF_biosynth"/>
    <property type="match status" value="1"/>
</dbReference>
<evidence type="ECO:0000256" key="5">
    <source>
        <dbReference type="ARBA" id="ARBA00013269"/>
    </source>
</evidence>
<comment type="cofactor">
    <cofactor evidence="1 13">
        <name>Mg(2+)</name>
        <dbReference type="ChEBI" id="CHEBI:18420"/>
    </cofactor>
</comment>
<dbReference type="EC" id="2.10.1.1" evidence="5 13"/>
<dbReference type="InterPro" id="IPR036135">
    <property type="entry name" value="MoeA_linker/N_sf"/>
</dbReference>
<dbReference type="FunFam" id="3.40.980.10:FF:000004">
    <property type="entry name" value="Molybdopterin molybdenumtransferase"/>
    <property type="match status" value="1"/>
</dbReference>
<dbReference type="InterPro" id="IPR005111">
    <property type="entry name" value="MoeA_C_domain_IV"/>
</dbReference>
<evidence type="ECO:0000256" key="1">
    <source>
        <dbReference type="ARBA" id="ARBA00001946"/>
    </source>
</evidence>
<dbReference type="GO" id="GO:0046872">
    <property type="term" value="F:metal ion binding"/>
    <property type="evidence" value="ECO:0007669"/>
    <property type="project" value="UniProtKB-UniRule"/>
</dbReference>
<dbReference type="AlphaFoldDB" id="A0AAW9NMQ4"/>
<evidence type="ECO:0000256" key="10">
    <source>
        <dbReference type="ARBA" id="ARBA00022842"/>
    </source>
</evidence>
<dbReference type="CDD" id="cd00887">
    <property type="entry name" value="MoeA"/>
    <property type="match status" value="1"/>
</dbReference>
<keyword evidence="10 13" id="KW-0460">Magnesium</keyword>
<evidence type="ECO:0000256" key="12">
    <source>
        <dbReference type="ARBA" id="ARBA00047317"/>
    </source>
</evidence>
<dbReference type="GO" id="GO:0061599">
    <property type="term" value="F:molybdopterin molybdotransferase activity"/>
    <property type="evidence" value="ECO:0007669"/>
    <property type="project" value="UniProtKB-UniRule"/>
</dbReference>
<evidence type="ECO:0000256" key="6">
    <source>
        <dbReference type="ARBA" id="ARBA00021108"/>
    </source>
</evidence>
<dbReference type="FunFam" id="2.170.190.11:FF:000001">
    <property type="entry name" value="Molybdopterin molybdenumtransferase"/>
    <property type="match status" value="1"/>
</dbReference>
<dbReference type="Pfam" id="PF03453">
    <property type="entry name" value="MoeA_N"/>
    <property type="match status" value="1"/>
</dbReference>
<evidence type="ECO:0000256" key="2">
    <source>
        <dbReference type="ARBA" id="ARBA00002901"/>
    </source>
</evidence>
<dbReference type="Pfam" id="PF03454">
    <property type="entry name" value="MoeA_C"/>
    <property type="match status" value="1"/>
</dbReference>
<dbReference type="Proteomes" id="UP001344888">
    <property type="component" value="Unassembled WGS sequence"/>
</dbReference>
<sequence>MIEQRKPIAVAEAVQRVMHYAYQEKIEIVPLHQAYGRFLAEDIAADQDVPAFNRSPYDGYAIRSIDSEGANAEQSVVFQVVGEIGAGYVYDGIVDERQAVRIMTGAMIPQGCDAVVMLEITQSFEQDGQSYMSLKRQVQAGTNISYKGEDIQKGAILITKGQYINPGVVALLATFGYPQVTVFKKPIIGVIATGSELLEPDEALQVGKIRNSNAYMVMAQIERAGAAAKYFGQLSDNLELCIEAVKDALQEVDILITTGGVSVGDYDYLPAIYKAIGAEVLFNKVAMRPGSVTTVAARNGQLLYGLSGNPSACYVGFELFTRPIIRTAFQNPQPHLRREQARLGADFPKPNPFTRFVRATVSFDNGQLTAVPCGFDKSSAVSSLEGANAFIVLPGGSRGYEKGMQVVVLLLEDMQGSEWPWDKIEKSYKS</sequence>
<evidence type="ECO:0000256" key="11">
    <source>
        <dbReference type="ARBA" id="ARBA00023150"/>
    </source>
</evidence>
<comment type="similarity">
    <text evidence="4 13">Belongs to the MoeA family.</text>
</comment>
<dbReference type="SUPFAM" id="SSF53218">
    <property type="entry name" value="Molybdenum cofactor biosynthesis proteins"/>
    <property type="match status" value="1"/>
</dbReference>
<keyword evidence="8 13" id="KW-0808">Transferase</keyword>
<accession>A0AAW9NMQ4</accession>
<comment type="pathway">
    <text evidence="3 13">Cofactor biosynthesis; molybdopterin biosynthesis.</text>
</comment>
<dbReference type="EMBL" id="JARSFG010000013">
    <property type="protein sequence ID" value="MEC1178747.1"/>
    <property type="molecule type" value="Genomic_DNA"/>
</dbReference>
<dbReference type="PANTHER" id="PTHR10192">
    <property type="entry name" value="MOLYBDOPTERIN BIOSYNTHESIS PROTEIN"/>
    <property type="match status" value="1"/>
</dbReference>
<dbReference type="SMART" id="SM00852">
    <property type="entry name" value="MoCF_biosynth"/>
    <property type="match status" value="1"/>
</dbReference>
<dbReference type="SUPFAM" id="SSF63867">
    <property type="entry name" value="MoeA C-terminal domain-like"/>
    <property type="match status" value="1"/>
</dbReference>
<feature type="domain" description="MoaB/Mog" evidence="14">
    <location>
        <begin position="189"/>
        <end position="327"/>
    </location>
</feature>
<dbReference type="SUPFAM" id="SSF63882">
    <property type="entry name" value="MoeA N-terminal region -like"/>
    <property type="match status" value="1"/>
</dbReference>
<dbReference type="Gene3D" id="2.40.340.10">
    <property type="entry name" value="MoeA, C-terminal, domain IV"/>
    <property type="match status" value="1"/>
</dbReference>
<evidence type="ECO:0000259" key="14">
    <source>
        <dbReference type="SMART" id="SM00852"/>
    </source>
</evidence>
<comment type="caution">
    <text evidence="15">The sequence shown here is derived from an EMBL/GenBank/DDBJ whole genome shotgun (WGS) entry which is preliminary data.</text>
</comment>
<evidence type="ECO:0000256" key="13">
    <source>
        <dbReference type="RuleBase" id="RU365090"/>
    </source>
</evidence>
<organism evidence="15 16">
    <name type="scientific">Metasolibacillus meyeri</name>
    <dbReference type="NCBI Taxonomy" id="1071052"/>
    <lineage>
        <taxon>Bacteria</taxon>
        <taxon>Bacillati</taxon>
        <taxon>Bacillota</taxon>
        <taxon>Bacilli</taxon>
        <taxon>Bacillales</taxon>
        <taxon>Caryophanaceae</taxon>
        <taxon>Metasolibacillus</taxon>
    </lineage>
</organism>
<dbReference type="InterPro" id="IPR038987">
    <property type="entry name" value="MoeA-like"/>
</dbReference>
<evidence type="ECO:0000256" key="7">
    <source>
        <dbReference type="ARBA" id="ARBA00022505"/>
    </source>
</evidence>
<evidence type="ECO:0000256" key="4">
    <source>
        <dbReference type="ARBA" id="ARBA00010763"/>
    </source>
</evidence>
<dbReference type="RefSeq" id="WP_326123213.1">
    <property type="nucleotide sequence ID" value="NZ_JARSFG010000013.1"/>
</dbReference>
<dbReference type="GO" id="GO:0006777">
    <property type="term" value="P:Mo-molybdopterin cofactor biosynthetic process"/>
    <property type="evidence" value="ECO:0007669"/>
    <property type="project" value="UniProtKB-UniRule"/>
</dbReference>
<protein>
    <recommendedName>
        <fullName evidence="6 13">Molybdopterin molybdenumtransferase</fullName>
        <ecNumber evidence="5 13">2.10.1.1</ecNumber>
    </recommendedName>
</protein>
<name>A0AAW9NMQ4_9BACL</name>
<dbReference type="NCBIfam" id="NF045515">
    <property type="entry name" value="Glp_gephyrin"/>
    <property type="match status" value="1"/>
</dbReference>
<dbReference type="FunFam" id="2.40.340.10:FF:000002">
    <property type="entry name" value="Molybdopterin molybdenumtransferase"/>
    <property type="match status" value="1"/>
</dbReference>
<dbReference type="InterPro" id="IPR001453">
    <property type="entry name" value="MoaB/Mog_dom"/>
</dbReference>
<proteinExistence type="inferred from homology"/>
<evidence type="ECO:0000256" key="8">
    <source>
        <dbReference type="ARBA" id="ARBA00022679"/>
    </source>
</evidence>
<comment type="catalytic activity">
    <reaction evidence="12">
        <text>adenylyl-molybdopterin + molybdate = Mo-molybdopterin + AMP + H(+)</text>
        <dbReference type="Rhea" id="RHEA:35047"/>
        <dbReference type="ChEBI" id="CHEBI:15378"/>
        <dbReference type="ChEBI" id="CHEBI:36264"/>
        <dbReference type="ChEBI" id="CHEBI:62727"/>
        <dbReference type="ChEBI" id="CHEBI:71302"/>
        <dbReference type="ChEBI" id="CHEBI:456215"/>
        <dbReference type="EC" id="2.10.1.1"/>
    </reaction>
</comment>
<dbReference type="Gene3D" id="3.40.980.10">
    <property type="entry name" value="MoaB/Mog-like domain"/>
    <property type="match status" value="1"/>
</dbReference>
<keyword evidence="11 13" id="KW-0501">Molybdenum cofactor biosynthesis</keyword>
<dbReference type="NCBIfam" id="TIGR00177">
    <property type="entry name" value="molyb_syn"/>
    <property type="match status" value="1"/>
</dbReference>
<dbReference type="PANTHER" id="PTHR10192:SF5">
    <property type="entry name" value="GEPHYRIN"/>
    <property type="match status" value="1"/>
</dbReference>
<dbReference type="Gene3D" id="3.90.105.10">
    <property type="entry name" value="Molybdopterin biosynthesis moea protein, domain 2"/>
    <property type="match status" value="1"/>
</dbReference>
<comment type="function">
    <text evidence="2 13">Catalyzes the insertion of molybdate into adenylated molybdopterin with the concomitant release of AMP.</text>
</comment>
<reference evidence="15 16" key="1">
    <citation type="submission" date="2023-03" db="EMBL/GenBank/DDBJ databases">
        <title>Bacillus Genome Sequencing.</title>
        <authorList>
            <person name="Dunlap C."/>
        </authorList>
    </citation>
    <scope>NUCLEOTIDE SEQUENCE [LARGE SCALE GENOMIC DNA]</scope>
    <source>
        <strain evidence="15 16">B-59205</strain>
    </source>
</reference>
<dbReference type="Gene3D" id="2.170.190.11">
    <property type="entry name" value="Molybdopterin biosynthesis moea protein, domain 3"/>
    <property type="match status" value="1"/>
</dbReference>
<dbReference type="InterPro" id="IPR036425">
    <property type="entry name" value="MoaB/Mog-like_dom_sf"/>
</dbReference>
<evidence type="ECO:0000313" key="15">
    <source>
        <dbReference type="EMBL" id="MEC1178747.1"/>
    </source>
</evidence>
<evidence type="ECO:0000256" key="9">
    <source>
        <dbReference type="ARBA" id="ARBA00022723"/>
    </source>
</evidence>
<evidence type="ECO:0000313" key="16">
    <source>
        <dbReference type="Proteomes" id="UP001344888"/>
    </source>
</evidence>
<gene>
    <name evidence="15" type="ORF">P9B03_09660</name>
</gene>